<organism evidence="4 5">
    <name type="scientific">Ornithinimicrobium kibberense</name>
    <dbReference type="NCBI Taxonomy" id="282060"/>
    <lineage>
        <taxon>Bacteria</taxon>
        <taxon>Bacillati</taxon>
        <taxon>Actinomycetota</taxon>
        <taxon>Actinomycetes</taxon>
        <taxon>Micrococcales</taxon>
        <taxon>Ornithinimicrobiaceae</taxon>
        <taxon>Ornithinimicrobium</taxon>
    </lineage>
</organism>
<dbReference type="Pfam" id="PF03787">
    <property type="entry name" value="RAMPs"/>
    <property type="match status" value="1"/>
</dbReference>
<proteinExistence type="predicted"/>
<reference evidence="4 5" key="1">
    <citation type="submission" date="2024-09" db="EMBL/GenBank/DDBJ databases">
        <authorList>
            <person name="Sun Q."/>
            <person name="Mori K."/>
        </authorList>
    </citation>
    <scope>NUCLEOTIDE SEQUENCE [LARGE SCALE GENOMIC DNA]</scope>
    <source>
        <strain evidence="4 5">JCM 12763</strain>
    </source>
</reference>
<evidence type="ECO:0000313" key="4">
    <source>
        <dbReference type="EMBL" id="MFB9733444.1"/>
    </source>
</evidence>
<dbReference type="EMBL" id="JBHMAX010000036">
    <property type="protein sequence ID" value="MFB9733444.1"/>
    <property type="molecule type" value="Genomic_DNA"/>
</dbReference>
<comment type="caution">
    <text evidence="4">The sequence shown here is derived from an EMBL/GenBank/DDBJ whole genome shotgun (WGS) entry which is preliminary data.</text>
</comment>
<name>A0ABV5V6H4_9MICO</name>
<evidence type="ECO:0000256" key="1">
    <source>
        <dbReference type="ARBA" id="ARBA00023118"/>
    </source>
</evidence>
<evidence type="ECO:0000256" key="2">
    <source>
        <dbReference type="ARBA" id="ARBA00093789"/>
    </source>
</evidence>
<keyword evidence="5" id="KW-1185">Reference proteome</keyword>
<protein>
    <submittedName>
        <fullName evidence="4">RAMP superfamily CRISPR-associated protein</fullName>
    </submittedName>
</protein>
<sequence length="187" mass="20326">MTSLAFTVHFHSPFLIATGQARAGFDATVDLVDPLRESHIKGLMSDAAARVLGLPPRRLEQIFGSAEVPSPWHWFVVPADGEAGAVAPAERFRVSIDPDTHTSTQDMLLRARVGQTRQAQFRVDRIDCTGSEQARAEALALTAAARAIHLLGGMRRRGFGWVGVTGGVELNQDSLRELGLWTIEEGD</sequence>
<keyword evidence="1" id="KW-0051">Antiviral defense</keyword>
<accession>A0ABV5V6H4</accession>
<evidence type="ECO:0000259" key="3">
    <source>
        <dbReference type="Pfam" id="PF03787"/>
    </source>
</evidence>
<dbReference type="InterPro" id="IPR005537">
    <property type="entry name" value="RAMP_III_fam"/>
</dbReference>
<gene>
    <name evidence="4" type="ORF">ACFFN0_15450</name>
</gene>
<dbReference type="Proteomes" id="UP001589613">
    <property type="component" value="Unassembled WGS sequence"/>
</dbReference>
<dbReference type="RefSeq" id="WP_141339257.1">
    <property type="nucleotide sequence ID" value="NZ_JBHMAX010000036.1"/>
</dbReference>
<comment type="subunit">
    <text evidence="2">Part of the Csm effector complex that includes Cas10, Csm2, Csm3, Csm4 and Csm5.</text>
</comment>
<feature type="domain" description="CRISPR type III-associated protein" evidence="3">
    <location>
        <begin position="11"/>
        <end position="162"/>
    </location>
</feature>
<evidence type="ECO:0000313" key="5">
    <source>
        <dbReference type="Proteomes" id="UP001589613"/>
    </source>
</evidence>